<dbReference type="AlphaFoldDB" id="A0A7W8DMP8"/>
<reference evidence="3 4" key="1">
    <citation type="submission" date="2020-08" db="EMBL/GenBank/DDBJ databases">
        <title>Genomic Encyclopedia of Type Strains, Phase IV (KMG-IV): sequencing the most valuable type-strain genomes for metagenomic binning, comparative biology and taxonomic classification.</title>
        <authorList>
            <person name="Goeker M."/>
        </authorList>
    </citation>
    <scope>NUCLEOTIDE SEQUENCE [LARGE SCALE GENOMIC DNA]</scope>
    <source>
        <strain evidence="3 4">DSM 12252</strain>
    </source>
</reference>
<organism evidence="3 4">
    <name type="scientific">Prosthecobacter vanneervenii</name>
    <dbReference type="NCBI Taxonomy" id="48466"/>
    <lineage>
        <taxon>Bacteria</taxon>
        <taxon>Pseudomonadati</taxon>
        <taxon>Verrucomicrobiota</taxon>
        <taxon>Verrucomicrobiia</taxon>
        <taxon>Verrucomicrobiales</taxon>
        <taxon>Verrucomicrobiaceae</taxon>
        <taxon>Prosthecobacter</taxon>
    </lineage>
</organism>
<gene>
    <name evidence="3" type="ORF">HNQ65_005196</name>
</gene>
<dbReference type="InterPro" id="IPR005625">
    <property type="entry name" value="PepSY-ass_TM"/>
</dbReference>
<feature type="transmembrane region" description="Helical" evidence="2">
    <location>
        <begin position="12"/>
        <end position="36"/>
    </location>
</feature>
<evidence type="ECO:0000313" key="4">
    <source>
        <dbReference type="Proteomes" id="UP000590740"/>
    </source>
</evidence>
<name>A0A7W8DMP8_9BACT</name>
<feature type="region of interest" description="Disordered" evidence="1">
    <location>
        <begin position="227"/>
        <end position="261"/>
    </location>
</feature>
<comment type="caution">
    <text evidence="3">The sequence shown here is derived from an EMBL/GenBank/DDBJ whole genome shotgun (WGS) entry which is preliminary data.</text>
</comment>
<feature type="transmembrane region" description="Helical" evidence="2">
    <location>
        <begin position="352"/>
        <end position="377"/>
    </location>
</feature>
<dbReference type="PANTHER" id="PTHR34219:SF3">
    <property type="entry name" value="BLL7967 PROTEIN"/>
    <property type="match status" value="1"/>
</dbReference>
<dbReference type="Pfam" id="PF03929">
    <property type="entry name" value="PepSY_TM"/>
    <property type="match status" value="1"/>
</dbReference>
<feature type="compositionally biased region" description="Basic and acidic residues" evidence="1">
    <location>
        <begin position="246"/>
        <end position="258"/>
    </location>
</feature>
<keyword evidence="2" id="KW-0472">Membrane</keyword>
<dbReference type="Proteomes" id="UP000590740">
    <property type="component" value="Unassembled WGS sequence"/>
</dbReference>
<accession>A0A7W8DMP8</accession>
<dbReference type="RefSeq" id="WP_184344528.1">
    <property type="nucleotide sequence ID" value="NZ_JACHIG010000020.1"/>
</dbReference>
<evidence type="ECO:0000256" key="2">
    <source>
        <dbReference type="SAM" id="Phobius"/>
    </source>
</evidence>
<proteinExistence type="predicted"/>
<keyword evidence="2" id="KW-0812">Transmembrane</keyword>
<sequence>MKPTFHRLIFWSHLIIGLLAGVVILSMAVTGLLISYETQILDWAHRDLRVTPGGAHLDVETLVAKVREAKPELVPTGITWKANPEMPVTLTVGKEGVFYANPYTGAFLGEGHRAWRDFFHAATEWHRFLSGTGLPRETGKAITGAGNLLFGLLLLSGLYLWWPRQWRWVNVRAVLLFNPRLRGRARNWNWHNVFGFWSALPLLFIILTGLVMSYGWANNLLFTLAGSKPPPPKERREGGPRGAGGPDRREASGPREKSMPTLSGLAPLLAQVKQQMPGWTTLSLRMPQTPGAPFSLMVDRGGRGQVHLRTMLNLDASQGKVLPSPDDFLQQNLGRRLRMYARFLHTGELFGFFGQTVAALCTLCTIILIWTGFALAWRRFVKP</sequence>
<dbReference type="PANTHER" id="PTHR34219">
    <property type="entry name" value="IRON-REGULATED INNER MEMBRANE PROTEIN-RELATED"/>
    <property type="match status" value="1"/>
</dbReference>
<keyword evidence="4" id="KW-1185">Reference proteome</keyword>
<protein>
    <submittedName>
        <fullName evidence="3">Putative iron-regulated membrane protein</fullName>
    </submittedName>
</protein>
<keyword evidence="2" id="KW-1133">Transmembrane helix</keyword>
<feature type="transmembrane region" description="Helical" evidence="2">
    <location>
        <begin position="194"/>
        <end position="217"/>
    </location>
</feature>
<evidence type="ECO:0000256" key="1">
    <source>
        <dbReference type="SAM" id="MobiDB-lite"/>
    </source>
</evidence>
<evidence type="ECO:0000313" key="3">
    <source>
        <dbReference type="EMBL" id="MBB5035583.1"/>
    </source>
</evidence>
<feature type="transmembrane region" description="Helical" evidence="2">
    <location>
        <begin position="141"/>
        <end position="162"/>
    </location>
</feature>
<dbReference type="EMBL" id="JACHIG010000020">
    <property type="protein sequence ID" value="MBB5035583.1"/>
    <property type="molecule type" value="Genomic_DNA"/>
</dbReference>